<keyword evidence="3 9" id="KW-0813">Transport</keyword>
<reference evidence="12" key="1">
    <citation type="journal article" date="2014" name="Int. J. Syst. Evol. Microbiol.">
        <title>Complete genome sequence of Corynebacterium casei LMG S-19264T (=DSM 44701T), isolated from a smear-ripened cheese.</title>
        <authorList>
            <consortium name="US DOE Joint Genome Institute (JGI-PGF)"/>
            <person name="Walter F."/>
            <person name="Albersmeier A."/>
            <person name="Kalinowski J."/>
            <person name="Ruckert C."/>
        </authorList>
    </citation>
    <scope>NUCLEOTIDE SEQUENCE</scope>
    <source>
        <strain evidence="12">CGMCC 1.12777</strain>
    </source>
</reference>
<feature type="transmembrane region" description="Helical" evidence="9">
    <location>
        <begin position="12"/>
        <end position="33"/>
    </location>
</feature>
<dbReference type="Gene3D" id="1.10.3720.10">
    <property type="entry name" value="MetI-like"/>
    <property type="match status" value="1"/>
</dbReference>
<evidence type="ECO:0000256" key="9">
    <source>
        <dbReference type="RuleBase" id="RU363032"/>
    </source>
</evidence>
<keyword evidence="13" id="KW-1185">Reference proteome</keyword>
<evidence type="ECO:0000313" key="13">
    <source>
        <dbReference type="Proteomes" id="UP000656813"/>
    </source>
</evidence>
<dbReference type="Pfam" id="PF00528">
    <property type="entry name" value="BPD_transp_1"/>
    <property type="match status" value="1"/>
</dbReference>
<evidence type="ECO:0000313" key="12">
    <source>
        <dbReference type="EMBL" id="GGH81466.1"/>
    </source>
</evidence>
<accession>A0A8J3EM03</accession>
<dbReference type="SUPFAM" id="SSF161098">
    <property type="entry name" value="MetI-like"/>
    <property type="match status" value="1"/>
</dbReference>
<keyword evidence="6 9" id="KW-0812">Transmembrane</keyword>
<dbReference type="NCBIfam" id="TIGR01581">
    <property type="entry name" value="Mo_ABC_porter"/>
    <property type="match status" value="1"/>
</dbReference>
<dbReference type="GO" id="GO:0005886">
    <property type="term" value="C:plasma membrane"/>
    <property type="evidence" value="ECO:0007669"/>
    <property type="project" value="UniProtKB-SubCell"/>
</dbReference>
<protein>
    <recommendedName>
        <fullName evidence="10">Molybdenum transport system permease</fullName>
    </recommendedName>
</protein>
<dbReference type="PROSITE" id="PS50928">
    <property type="entry name" value="ABC_TM1"/>
    <property type="match status" value="1"/>
</dbReference>
<keyword evidence="8 9" id="KW-0472">Membrane</keyword>
<comment type="similarity">
    <text evidence="2 10">Belongs to the binding-protein-dependent transport system permease family. CysTW subfamily.</text>
</comment>
<dbReference type="RefSeq" id="WP_188497201.1">
    <property type="nucleotide sequence ID" value="NZ_BMFV01000012.1"/>
</dbReference>
<keyword evidence="7 9" id="KW-1133">Transmembrane helix</keyword>
<dbReference type="EMBL" id="BMFV01000012">
    <property type="protein sequence ID" value="GGH81466.1"/>
    <property type="molecule type" value="Genomic_DNA"/>
</dbReference>
<dbReference type="Proteomes" id="UP000656813">
    <property type="component" value="Unassembled WGS sequence"/>
</dbReference>
<organism evidence="12 13">
    <name type="scientific">Pullulanibacillus pueri</name>
    <dbReference type="NCBI Taxonomy" id="1437324"/>
    <lineage>
        <taxon>Bacteria</taxon>
        <taxon>Bacillati</taxon>
        <taxon>Bacillota</taxon>
        <taxon>Bacilli</taxon>
        <taxon>Bacillales</taxon>
        <taxon>Sporolactobacillaceae</taxon>
        <taxon>Pullulanibacillus</taxon>
    </lineage>
</organism>
<dbReference type="InterPro" id="IPR006469">
    <property type="entry name" value="NifC_ABC_porter"/>
</dbReference>
<keyword evidence="5 10" id="KW-0500">Molybdenum</keyword>
<gene>
    <name evidence="12" type="ORF">GCM10007096_19410</name>
</gene>
<reference evidence="12" key="2">
    <citation type="submission" date="2020-09" db="EMBL/GenBank/DDBJ databases">
        <authorList>
            <person name="Sun Q."/>
            <person name="Zhou Y."/>
        </authorList>
    </citation>
    <scope>NUCLEOTIDE SEQUENCE</scope>
    <source>
        <strain evidence="12">CGMCC 1.12777</strain>
    </source>
</reference>
<keyword evidence="4 10" id="KW-1003">Cell membrane</keyword>
<sequence length="281" mass="30576">MKNFWTPFIRLILALGIAIMLGFLFVPLLSVFVSMTPGELFKKLNTQVSYQALYLSLGTTLIALAIIILCGTPVAYWLAKSHFWGNRFVRVLIQMPIVSPPAVAGVGLLLVFGRVGWLGSTLSFSGLSFSFNLQAVIMAQVFISAPFYISSAMQAFETIDDKFLAVSRTLGVSRWQTFWRVTIPLASGGLLTGAALSWGRALGEFGATMMFAGNLPGKTQTLPLAIYTAMQSDSKTAIAMSALLLFISFVLLLLVVLVGRMSHLRQDAKKKEGDSDAIISF</sequence>
<feature type="transmembrane region" description="Helical" evidence="9">
    <location>
        <begin position="177"/>
        <end position="199"/>
    </location>
</feature>
<dbReference type="InterPro" id="IPR011867">
    <property type="entry name" value="ModB_ABC"/>
</dbReference>
<comment type="subcellular location">
    <subcellularLocation>
        <location evidence="1 9">Cell membrane</location>
        <topology evidence="1 9">Multi-pass membrane protein</topology>
    </subcellularLocation>
</comment>
<name>A0A8J3EM03_9BACL</name>
<evidence type="ECO:0000256" key="6">
    <source>
        <dbReference type="ARBA" id="ARBA00022692"/>
    </source>
</evidence>
<feature type="domain" description="ABC transmembrane type-1" evidence="11">
    <location>
        <begin position="53"/>
        <end position="255"/>
    </location>
</feature>
<evidence type="ECO:0000256" key="1">
    <source>
        <dbReference type="ARBA" id="ARBA00004651"/>
    </source>
</evidence>
<dbReference type="AlphaFoldDB" id="A0A8J3EM03"/>
<comment type="function">
    <text evidence="10">Part of the binding-protein-dependent transport system for molybdenum; probably responsible for the translocation of the substrate across the membrane.</text>
</comment>
<dbReference type="NCBIfam" id="TIGR02141">
    <property type="entry name" value="modB_ABC"/>
    <property type="match status" value="1"/>
</dbReference>
<evidence type="ECO:0000256" key="3">
    <source>
        <dbReference type="ARBA" id="ARBA00022448"/>
    </source>
</evidence>
<dbReference type="PANTHER" id="PTHR30183">
    <property type="entry name" value="MOLYBDENUM TRANSPORT SYSTEM PERMEASE PROTEIN MODB"/>
    <property type="match status" value="1"/>
</dbReference>
<evidence type="ECO:0000259" key="11">
    <source>
        <dbReference type="PROSITE" id="PS50928"/>
    </source>
</evidence>
<evidence type="ECO:0000256" key="7">
    <source>
        <dbReference type="ARBA" id="ARBA00022989"/>
    </source>
</evidence>
<feature type="transmembrane region" description="Helical" evidence="9">
    <location>
        <begin position="133"/>
        <end position="156"/>
    </location>
</feature>
<feature type="transmembrane region" description="Helical" evidence="9">
    <location>
        <begin position="91"/>
        <end position="113"/>
    </location>
</feature>
<feature type="transmembrane region" description="Helical" evidence="9">
    <location>
        <begin position="237"/>
        <end position="259"/>
    </location>
</feature>
<dbReference type="InterPro" id="IPR035906">
    <property type="entry name" value="MetI-like_sf"/>
</dbReference>
<evidence type="ECO:0000256" key="2">
    <source>
        <dbReference type="ARBA" id="ARBA00007069"/>
    </source>
</evidence>
<dbReference type="PANTHER" id="PTHR30183:SF3">
    <property type="entry name" value="MOLYBDENUM TRANSPORT SYSTEM PERMEASE PROTEIN MODB"/>
    <property type="match status" value="1"/>
</dbReference>
<comment type="caution">
    <text evidence="12">The sequence shown here is derived from an EMBL/GenBank/DDBJ whole genome shotgun (WGS) entry which is preliminary data.</text>
</comment>
<evidence type="ECO:0000256" key="8">
    <source>
        <dbReference type="ARBA" id="ARBA00023136"/>
    </source>
</evidence>
<dbReference type="InterPro" id="IPR000515">
    <property type="entry name" value="MetI-like"/>
</dbReference>
<feature type="transmembrane region" description="Helical" evidence="9">
    <location>
        <begin position="53"/>
        <end position="79"/>
    </location>
</feature>
<evidence type="ECO:0000256" key="5">
    <source>
        <dbReference type="ARBA" id="ARBA00022505"/>
    </source>
</evidence>
<proteinExistence type="inferred from homology"/>
<dbReference type="CDD" id="cd06261">
    <property type="entry name" value="TM_PBP2"/>
    <property type="match status" value="1"/>
</dbReference>
<evidence type="ECO:0000256" key="4">
    <source>
        <dbReference type="ARBA" id="ARBA00022475"/>
    </source>
</evidence>
<evidence type="ECO:0000256" key="10">
    <source>
        <dbReference type="RuleBase" id="RU365097"/>
    </source>
</evidence>
<dbReference type="GO" id="GO:0015098">
    <property type="term" value="F:molybdate ion transmembrane transporter activity"/>
    <property type="evidence" value="ECO:0007669"/>
    <property type="project" value="UniProtKB-UniRule"/>
</dbReference>